<comment type="caution">
    <text evidence="1">The sequence shown here is derived from an EMBL/GenBank/DDBJ whole genome shotgun (WGS) entry which is preliminary data.</text>
</comment>
<keyword evidence="2" id="KW-1185">Reference proteome</keyword>
<feature type="non-terminal residue" evidence="1">
    <location>
        <position position="48"/>
    </location>
</feature>
<evidence type="ECO:0000313" key="2">
    <source>
        <dbReference type="Proteomes" id="UP000696294"/>
    </source>
</evidence>
<gene>
    <name evidence="1" type="ORF">HCN51_45770</name>
</gene>
<reference evidence="1 2" key="1">
    <citation type="submission" date="2020-03" db="EMBL/GenBank/DDBJ databases">
        <title>WGS of actinomycetes isolated from Thailand.</title>
        <authorList>
            <person name="Thawai C."/>
        </authorList>
    </citation>
    <scope>NUCLEOTIDE SEQUENCE [LARGE SCALE GENOMIC DNA]</scope>
    <source>
        <strain evidence="1 2">FMUSA5-5</strain>
    </source>
</reference>
<dbReference type="Proteomes" id="UP000696294">
    <property type="component" value="Unassembled WGS sequence"/>
</dbReference>
<dbReference type="EMBL" id="JAATEP010000052">
    <property type="protein sequence ID" value="NJP96661.1"/>
    <property type="molecule type" value="Genomic_DNA"/>
</dbReference>
<organism evidence="1 2">
    <name type="scientific">Nonomuraea composti</name>
    <dbReference type="NCBI Taxonomy" id="2720023"/>
    <lineage>
        <taxon>Bacteria</taxon>
        <taxon>Bacillati</taxon>
        <taxon>Actinomycetota</taxon>
        <taxon>Actinomycetes</taxon>
        <taxon>Streptosporangiales</taxon>
        <taxon>Streptosporangiaceae</taxon>
        <taxon>Nonomuraea</taxon>
    </lineage>
</organism>
<sequence>MLAHTTAGVVISDRHDLRVAQLYSKNKALCFNLDPLLGRGQEELAEAC</sequence>
<proteinExistence type="predicted"/>
<name>A0ABX1BLK3_9ACTN</name>
<accession>A0ABX1BLK3</accession>
<evidence type="ECO:0000313" key="1">
    <source>
        <dbReference type="EMBL" id="NJP96661.1"/>
    </source>
</evidence>
<protein>
    <submittedName>
        <fullName evidence="1">Uncharacterized protein</fullName>
    </submittedName>
</protein>